<dbReference type="GO" id="GO:0016747">
    <property type="term" value="F:acyltransferase activity, transferring groups other than amino-acyl groups"/>
    <property type="evidence" value="ECO:0007669"/>
    <property type="project" value="TreeGrafter"/>
</dbReference>
<evidence type="ECO:0000313" key="2">
    <source>
        <dbReference type="EMBL" id="KFI91389.1"/>
    </source>
</evidence>
<dbReference type="eggNOG" id="COG0627">
    <property type="taxonomic scope" value="Bacteria"/>
</dbReference>
<keyword evidence="1" id="KW-0472">Membrane</keyword>
<protein>
    <submittedName>
        <fullName evidence="2">Esterase</fullName>
    </submittedName>
</protein>
<comment type="caution">
    <text evidence="2">The sequence shown here is derived from an EMBL/GenBank/DDBJ whole genome shotgun (WGS) entry which is preliminary data.</text>
</comment>
<sequence length="458" mass="48816">MEHWPGWLQSLMSVHITSGPLYTGIWLTTIIGLAALLIWQVLRTDRRRAWWQLLGAAAPGGAGLLVAWLLSDVFMVFGVSLGWAVIRGIAVGFAIIGFLGVTVAHARAWRRAVAIALIPVALVATAMHVDSIYGEYQTIGSLFNYSPYPSIRKSRKTTAKTTVKQWRRLAETGRLPELPAAGKLFTTSIDNTNSGFAARDAIVYLPPAALSDDPPALPVMVMLAGQPGSPNRFFTASGIVPMLDAYAAAHDGLAPIVVSPDQNGAATINSLCADTTKHGNAETYLTQDVNDWIRAHLPVATAPSAWTIGGFSQGGTCSTQLGPRHPDQYGNVLAVDGEIEPTAGSVDEMVRDYFGGDRNAYEAQVPVNAIADHAPSDQTMILAAGGNDEKSVGNVRTIGKAARKAGMTVVTLTVPGTGHDWHAVNAVLEASLPWLCARMGLGSTDKTWKDYPKVSELL</sequence>
<gene>
    <name evidence="2" type="ORF">BSCA_2081</name>
</gene>
<feature type="transmembrane region" description="Helical" evidence="1">
    <location>
        <begin position="112"/>
        <end position="129"/>
    </location>
</feature>
<dbReference type="EMBL" id="JGZO01000023">
    <property type="protein sequence ID" value="KFI91389.1"/>
    <property type="molecule type" value="Genomic_DNA"/>
</dbReference>
<keyword evidence="1" id="KW-0812">Transmembrane</keyword>
<dbReference type="AlphaFoldDB" id="A0A087D789"/>
<dbReference type="RefSeq" id="WP_033518228.1">
    <property type="nucleotide sequence ID" value="NZ_CAUPKV010000006.1"/>
</dbReference>
<dbReference type="PANTHER" id="PTHR48098:SF1">
    <property type="entry name" value="DIACYLGLYCEROL ACYLTRANSFERASE_MYCOLYLTRANSFERASE AG85A"/>
    <property type="match status" value="1"/>
</dbReference>
<reference evidence="2 3" key="1">
    <citation type="submission" date="2014-03" db="EMBL/GenBank/DDBJ databases">
        <title>Genomics of Bifidobacteria.</title>
        <authorList>
            <person name="Ventura M."/>
            <person name="Milani C."/>
            <person name="Lugli G.A."/>
        </authorList>
    </citation>
    <scope>NUCLEOTIDE SEQUENCE [LARGE SCALE GENOMIC DNA]</scope>
    <source>
        <strain evidence="2 3">LMG 21589</strain>
    </source>
</reference>
<name>A0A087D789_9BIFI</name>
<dbReference type="SUPFAM" id="SSF53474">
    <property type="entry name" value="alpha/beta-Hydrolases"/>
    <property type="match status" value="1"/>
</dbReference>
<feature type="transmembrane region" description="Helical" evidence="1">
    <location>
        <begin position="20"/>
        <end position="42"/>
    </location>
</feature>
<evidence type="ECO:0000256" key="1">
    <source>
        <dbReference type="SAM" id="Phobius"/>
    </source>
</evidence>
<proteinExistence type="predicted"/>
<dbReference type="Proteomes" id="UP000029033">
    <property type="component" value="Unassembled WGS sequence"/>
</dbReference>
<dbReference type="InterPro" id="IPR050583">
    <property type="entry name" value="Mycobacterial_A85_antigen"/>
</dbReference>
<organism evidence="2 3">
    <name type="scientific">Bifidobacterium scardovii</name>
    <dbReference type="NCBI Taxonomy" id="158787"/>
    <lineage>
        <taxon>Bacteria</taxon>
        <taxon>Bacillati</taxon>
        <taxon>Actinomycetota</taxon>
        <taxon>Actinomycetes</taxon>
        <taxon>Bifidobacteriales</taxon>
        <taxon>Bifidobacteriaceae</taxon>
        <taxon>Bifidobacterium</taxon>
    </lineage>
</organism>
<keyword evidence="1" id="KW-1133">Transmembrane helix</keyword>
<dbReference type="GeneID" id="85165312"/>
<dbReference type="OrthoDB" id="3723842at2"/>
<dbReference type="STRING" id="158787.BSCA_2081"/>
<feature type="transmembrane region" description="Helical" evidence="1">
    <location>
        <begin position="49"/>
        <end position="70"/>
    </location>
</feature>
<accession>A0A087D789</accession>
<dbReference type="InterPro" id="IPR029058">
    <property type="entry name" value="AB_hydrolase_fold"/>
</dbReference>
<dbReference type="PANTHER" id="PTHR48098">
    <property type="entry name" value="ENTEROCHELIN ESTERASE-RELATED"/>
    <property type="match status" value="1"/>
</dbReference>
<feature type="transmembrane region" description="Helical" evidence="1">
    <location>
        <begin position="76"/>
        <end position="100"/>
    </location>
</feature>
<dbReference type="InterPro" id="IPR000801">
    <property type="entry name" value="Esterase-like"/>
</dbReference>
<evidence type="ECO:0000313" key="3">
    <source>
        <dbReference type="Proteomes" id="UP000029033"/>
    </source>
</evidence>
<keyword evidence="3" id="KW-1185">Reference proteome</keyword>
<dbReference type="Gene3D" id="3.40.50.1820">
    <property type="entry name" value="alpha/beta hydrolase"/>
    <property type="match status" value="1"/>
</dbReference>
<dbReference type="Pfam" id="PF00756">
    <property type="entry name" value="Esterase"/>
    <property type="match status" value="1"/>
</dbReference>